<feature type="domain" description="TonB-dependent receptor plug" evidence="13">
    <location>
        <begin position="44"/>
        <end position="151"/>
    </location>
</feature>
<dbReference type="InterPro" id="IPR012910">
    <property type="entry name" value="Plug_dom"/>
</dbReference>
<evidence type="ECO:0000256" key="3">
    <source>
        <dbReference type="ARBA" id="ARBA00022452"/>
    </source>
</evidence>
<evidence type="ECO:0000259" key="12">
    <source>
        <dbReference type="Pfam" id="PF00593"/>
    </source>
</evidence>
<name>A0A3M2HVW8_9GAMM</name>
<dbReference type="InterPro" id="IPR039426">
    <property type="entry name" value="TonB-dep_rcpt-like"/>
</dbReference>
<proteinExistence type="inferred from homology"/>
<dbReference type="OrthoDB" id="9760620at2"/>
<dbReference type="AlphaFoldDB" id="A0A3M2HVW8"/>
<comment type="subcellular location">
    <subcellularLocation>
        <location evidence="1 8">Cell outer membrane</location>
        <topology evidence="1 8">Multi-pass membrane protein</topology>
    </subcellularLocation>
</comment>
<evidence type="ECO:0000256" key="8">
    <source>
        <dbReference type="PROSITE-ProRule" id="PRU01360"/>
    </source>
</evidence>
<dbReference type="Gene3D" id="2.40.170.20">
    <property type="entry name" value="TonB-dependent receptor, beta-barrel domain"/>
    <property type="match status" value="1"/>
</dbReference>
<organism evidence="14 15">
    <name type="scientific">Stutzerimonas zhaodongensis</name>
    <dbReference type="NCBI Taxonomy" id="1176257"/>
    <lineage>
        <taxon>Bacteria</taxon>
        <taxon>Pseudomonadati</taxon>
        <taxon>Pseudomonadota</taxon>
        <taxon>Gammaproteobacteria</taxon>
        <taxon>Pseudomonadales</taxon>
        <taxon>Pseudomonadaceae</taxon>
        <taxon>Stutzerimonas</taxon>
    </lineage>
</organism>
<keyword evidence="7 8" id="KW-0998">Cell outer membrane</keyword>
<gene>
    <name evidence="14" type="ORF">EA797_03370</name>
</gene>
<keyword evidence="4 8" id="KW-0812">Transmembrane</keyword>
<dbReference type="GO" id="GO:0044718">
    <property type="term" value="P:siderophore transmembrane transport"/>
    <property type="evidence" value="ECO:0007669"/>
    <property type="project" value="TreeGrafter"/>
</dbReference>
<dbReference type="Pfam" id="PF00593">
    <property type="entry name" value="TonB_dep_Rec_b-barrel"/>
    <property type="match status" value="1"/>
</dbReference>
<evidence type="ECO:0000256" key="11">
    <source>
        <dbReference type="SAM" id="SignalP"/>
    </source>
</evidence>
<evidence type="ECO:0000259" key="13">
    <source>
        <dbReference type="Pfam" id="PF07715"/>
    </source>
</evidence>
<evidence type="ECO:0000256" key="4">
    <source>
        <dbReference type="ARBA" id="ARBA00022692"/>
    </source>
</evidence>
<accession>A0A3M2HVW8</accession>
<feature type="chain" id="PRO_5018201564" evidence="11">
    <location>
        <begin position="20"/>
        <end position="666"/>
    </location>
</feature>
<sequence length="666" mass="73497">MLKRLFVGAMVATSGSVAAQTTDAVILDPLLVTSPRSESDWLTLPMAVSTSSAKDQPGEQLLTLDSLLAPVPGAVSQSRYNLAQGMRLSIRGFGARSSFGVRGVRVLVDGVPLTMPDGQTEMDGLDASLIERVEVIRGPSSTIHGNAAGGVLSIETRQPSETPRTELEITGGDLGYRRARAETSGTVGSIGGLLAFSSTHLDGYRPQGTAETNNLTGKVRWQGEGGVLSATLHAIDNRAEDSGALTRAQVRERRSQARPQSLQFDSDEWIRQQRLSLVWDGEAVGDDSYQLRSYYGRREFGNRLPLLANGQTSFDRWFAGVGAQRTFRREWLGLPNQLTVGLDLESQRDERSRNDNLIGGTTGALTQRQRESADSRGIFVENQLSLTDAWLLTTGLRYDSVRLEAKDRFLSDGDASGGQTLDDWNYSLGLSRQLGPHHVVYARYATSFETPTINELANPGGGGFNPSLGPAQATNREIGFKGEHPGLRYEAVLYSMRIEDELVPVVDGRTFYTNAGRSSRDGIELSAQWLAGNYWRLTGAWSYNDYSFDRFDSYDGNRIAGIPRQSLFAELGYDREDWYARINATVHGHQYADNANESRVSGYAVTNARIGWRLADGNQRWEPYLGIDNLFGRDYYDNLRINDNFGRYYEPAPGRTLYAGVKLTFN</sequence>
<evidence type="ECO:0000256" key="1">
    <source>
        <dbReference type="ARBA" id="ARBA00004571"/>
    </source>
</evidence>
<dbReference type="PANTHER" id="PTHR30069:SF28">
    <property type="entry name" value="TONB-DEPENDENT RECEPTOR YNCD-RELATED"/>
    <property type="match status" value="1"/>
</dbReference>
<dbReference type="RefSeq" id="WP_122163764.1">
    <property type="nucleotide sequence ID" value="NZ_JAMOIB010000008.1"/>
</dbReference>
<evidence type="ECO:0000313" key="15">
    <source>
        <dbReference type="Proteomes" id="UP000269774"/>
    </source>
</evidence>
<dbReference type="GO" id="GO:0009279">
    <property type="term" value="C:cell outer membrane"/>
    <property type="evidence" value="ECO:0007669"/>
    <property type="project" value="UniProtKB-SubCell"/>
</dbReference>
<evidence type="ECO:0000256" key="10">
    <source>
        <dbReference type="SAM" id="MobiDB-lite"/>
    </source>
</evidence>
<dbReference type="InterPro" id="IPR037066">
    <property type="entry name" value="Plug_dom_sf"/>
</dbReference>
<evidence type="ECO:0000313" key="14">
    <source>
        <dbReference type="EMBL" id="RMH91800.1"/>
    </source>
</evidence>
<dbReference type="PROSITE" id="PS52016">
    <property type="entry name" value="TONB_DEPENDENT_REC_3"/>
    <property type="match status" value="1"/>
</dbReference>
<reference evidence="14 15" key="1">
    <citation type="submission" date="2018-10" db="EMBL/GenBank/DDBJ databases">
        <title>Pseudomonas zhaodongensis NEAU-ST5-21(T) genome.</title>
        <authorList>
            <person name="Peng J."/>
            <person name="Liu Z.-P."/>
        </authorList>
    </citation>
    <scope>NUCLEOTIDE SEQUENCE [LARGE SCALE GENOMIC DNA]</scope>
    <source>
        <strain evidence="14 15">NEAU-ST5-21</strain>
    </source>
</reference>
<protein>
    <submittedName>
        <fullName evidence="14">TonB-dependent receptor</fullName>
    </submittedName>
</protein>
<keyword evidence="11" id="KW-0732">Signal</keyword>
<evidence type="ECO:0000256" key="7">
    <source>
        <dbReference type="ARBA" id="ARBA00023237"/>
    </source>
</evidence>
<dbReference type="EMBL" id="RFFM01000001">
    <property type="protein sequence ID" value="RMH91800.1"/>
    <property type="molecule type" value="Genomic_DNA"/>
</dbReference>
<feature type="domain" description="TonB-dependent receptor-like beta-barrel" evidence="12">
    <location>
        <begin position="262"/>
        <end position="630"/>
    </location>
</feature>
<keyword evidence="3 8" id="KW-1134">Transmembrane beta strand</keyword>
<comment type="similarity">
    <text evidence="8 9">Belongs to the TonB-dependent receptor family.</text>
</comment>
<keyword evidence="5 9" id="KW-0798">TonB box</keyword>
<evidence type="ECO:0000256" key="9">
    <source>
        <dbReference type="RuleBase" id="RU003357"/>
    </source>
</evidence>
<feature type="signal peptide" evidence="11">
    <location>
        <begin position="1"/>
        <end position="19"/>
    </location>
</feature>
<dbReference type="SUPFAM" id="SSF56935">
    <property type="entry name" value="Porins"/>
    <property type="match status" value="1"/>
</dbReference>
<comment type="caution">
    <text evidence="14">The sequence shown here is derived from an EMBL/GenBank/DDBJ whole genome shotgun (WGS) entry which is preliminary data.</text>
</comment>
<dbReference type="InterPro" id="IPR000531">
    <property type="entry name" value="Beta-barrel_TonB"/>
</dbReference>
<evidence type="ECO:0000256" key="6">
    <source>
        <dbReference type="ARBA" id="ARBA00023136"/>
    </source>
</evidence>
<keyword evidence="2 8" id="KW-0813">Transport</keyword>
<feature type="region of interest" description="Disordered" evidence="10">
    <location>
        <begin position="351"/>
        <end position="372"/>
    </location>
</feature>
<evidence type="ECO:0000256" key="5">
    <source>
        <dbReference type="ARBA" id="ARBA00023077"/>
    </source>
</evidence>
<evidence type="ECO:0000256" key="2">
    <source>
        <dbReference type="ARBA" id="ARBA00022448"/>
    </source>
</evidence>
<dbReference type="InterPro" id="IPR036942">
    <property type="entry name" value="Beta-barrel_TonB_sf"/>
</dbReference>
<dbReference type="PANTHER" id="PTHR30069">
    <property type="entry name" value="TONB-DEPENDENT OUTER MEMBRANE RECEPTOR"/>
    <property type="match status" value="1"/>
</dbReference>
<dbReference type="Pfam" id="PF07715">
    <property type="entry name" value="Plug"/>
    <property type="match status" value="1"/>
</dbReference>
<dbReference type="GO" id="GO:0015344">
    <property type="term" value="F:siderophore uptake transmembrane transporter activity"/>
    <property type="evidence" value="ECO:0007669"/>
    <property type="project" value="TreeGrafter"/>
</dbReference>
<keyword evidence="6 8" id="KW-0472">Membrane</keyword>
<dbReference type="Proteomes" id="UP000269774">
    <property type="component" value="Unassembled WGS sequence"/>
</dbReference>
<dbReference type="CDD" id="cd01347">
    <property type="entry name" value="ligand_gated_channel"/>
    <property type="match status" value="1"/>
</dbReference>
<keyword evidence="14" id="KW-0675">Receptor</keyword>
<dbReference type="Gene3D" id="2.170.130.10">
    <property type="entry name" value="TonB-dependent receptor, plug domain"/>
    <property type="match status" value="1"/>
</dbReference>
<keyword evidence="15" id="KW-1185">Reference proteome</keyword>